<dbReference type="AlphaFoldDB" id="A0A0F9ECB6"/>
<evidence type="ECO:0000256" key="1">
    <source>
        <dbReference type="SAM" id="MobiDB-lite"/>
    </source>
</evidence>
<name>A0A0F9ECB6_9ZZZZ</name>
<gene>
    <name evidence="2" type="ORF">LCGC14_2443150</name>
</gene>
<protein>
    <submittedName>
        <fullName evidence="2">Uncharacterized protein</fullName>
    </submittedName>
</protein>
<evidence type="ECO:0000313" key="2">
    <source>
        <dbReference type="EMBL" id="KKL21663.1"/>
    </source>
</evidence>
<accession>A0A0F9ECB6</accession>
<proteinExistence type="predicted"/>
<reference evidence="2" key="1">
    <citation type="journal article" date="2015" name="Nature">
        <title>Complex archaea that bridge the gap between prokaryotes and eukaryotes.</title>
        <authorList>
            <person name="Spang A."/>
            <person name="Saw J.H."/>
            <person name="Jorgensen S.L."/>
            <person name="Zaremba-Niedzwiedzka K."/>
            <person name="Martijn J."/>
            <person name="Lind A.E."/>
            <person name="van Eijk R."/>
            <person name="Schleper C."/>
            <person name="Guy L."/>
            <person name="Ettema T.J."/>
        </authorList>
    </citation>
    <scope>NUCLEOTIDE SEQUENCE</scope>
</reference>
<organism evidence="2">
    <name type="scientific">marine sediment metagenome</name>
    <dbReference type="NCBI Taxonomy" id="412755"/>
    <lineage>
        <taxon>unclassified sequences</taxon>
        <taxon>metagenomes</taxon>
        <taxon>ecological metagenomes</taxon>
    </lineage>
</organism>
<feature type="region of interest" description="Disordered" evidence="1">
    <location>
        <begin position="40"/>
        <end position="92"/>
    </location>
</feature>
<feature type="compositionally biased region" description="Basic and acidic residues" evidence="1">
    <location>
        <begin position="40"/>
        <end position="73"/>
    </location>
</feature>
<comment type="caution">
    <text evidence="2">The sequence shown here is derived from an EMBL/GenBank/DDBJ whole genome shotgun (WGS) entry which is preliminary data.</text>
</comment>
<sequence length="92" mass="10526">MKSLSKLSAAELEEVRALGATVLGAINKERLTDAINETKVESQEQAVQERRQLLHSEGRHGVSDKTPNRRSRESYNTYMKGYMRAYRERSRG</sequence>
<dbReference type="EMBL" id="LAZR01037643">
    <property type="protein sequence ID" value="KKL21663.1"/>
    <property type="molecule type" value="Genomic_DNA"/>
</dbReference>